<dbReference type="GO" id="GO:0003700">
    <property type="term" value="F:DNA-binding transcription factor activity"/>
    <property type="evidence" value="ECO:0007669"/>
    <property type="project" value="InterPro"/>
</dbReference>
<dbReference type="SUPFAM" id="SSF52172">
    <property type="entry name" value="CheY-like"/>
    <property type="match status" value="1"/>
</dbReference>
<feature type="modified residue" description="4-aspartylphosphate" evidence="8">
    <location>
        <position position="55"/>
    </location>
</feature>
<keyword evidence="6" id="KW-0238">DNA-binding</keyword>
<dbReference type="SMART" id="SM00448">
    <property type="entry name" value="REC"/>
    <property type="match status" value="1"/>
</dbReference>
<protein>
    <submittedName>
        <fullName evidence="11">Helix-turn-helix domain protein</fullName>
    </submittedName>
</protein>
<evidence type="ECO:0000256" key="6">
    <source>
        <dbReference type="ARBA" id="ARBA00023125"/>
    </source>
</evidence>
<evidence type="ECO:0000256" key="8">
    <source>
        <dbReference type="PROSITE-ProRule" id="PRU00169"/>
    </source>
</evidence>
<dbReference type="GO" id="GO:0043565">
    <property type="term" value="F:sequence-specific DNA binding"/>
    <property type="evidence" value="ECO:0007669"/>
    <property type="project" value="InterPro"/>
</dbReference>
<dbReference type="InterPro" id="IPR001789">
    <property type="entry name" value="Sig_transdc_resp-reg_receiver"/>
</dbReference>
<dbReference type="Proteomes" id="UP000029278">
    <property type="component" value="Unassembled WGS sequence"/>
</dbReference>
<dbReference type="InterPro" id="IPR051552">
    <property type="entry name" value="HptR"/>
</dbReference>
<dbReference type="AlphaFoldDB" id="A0A090ZMI7"/>
<dbReference type="InterPro" id="IPR009057">
    <property type="entry name" value="Homeodomain-like_sf"/>
</dbReference>
<keyword evidence="7" id="KW-0804">Transcription</keyword>
<accession>A0A090ZMI7</accession>
<evidence type="ECO:0000256" key="1">
    <source>
        <dbReference type="ARBA" id="ARBA00004496"/>
    </source>
</evidence>
<dbReference type="SMART" id="SM00342">
    <property type="entry name" value="HTH_ARAC"/>
    <property type="match status" value="1"/>
</dbReference>
<dbReference type="PROSITE" id="PS01124">
    <property type="entry name" value="HTH_ARAC_FAMILY_2"/>
    <property type="match status" value="1"/>
</dbReference>
<dbReference type="Pfam" id="PF00072">
    <property type="entry name" value="Response_reg"/>
    <property type="match status" value="1"/>
</dbReference>
<feature type="domain" description="Response regulatory" evidence="10">
    <location>
        <begin position="3"/>
        <end position="120"/>
    </location>
</feature>
<dbReference type="Gene3D" id="1.10.10.60">
    <property type="entry name" value="Homeodomain-like"/>
    <property type="match status" value="2"/>
</dbReference>
<feature type="domain" description="HTH araC/xylS-type" evidence="9">
    <location>
        <begin position="415"/>
        <end position="513"/>
    </location>
</feature>
<dbReference type="InterPro" id="IPR041522">
    <property type="entry name" value="CdaR_GGDEF"/>
</dbReference>
<keyword evidence="12" id="KW-1185">Reference proteome</keyword>
<keyword evidence="3 8" id="KW-0597">Phosphoprotein</keyword>
<dbReference type="Pfam" id="PF12833">
    <property type="entry name" value="HTH_18"/>
    <property type="match status" value="1"/>
</dbReference>
<dbReference type="InterPro" id="IPR018062">
    <property type="entry name" value="HTH_AraC-typ_CS"/>
</dbReference>
<dbReference type="Gene3D" id="3.40.50.2300">
    <property type="match status" value="1"/>
</dbReference>
<evidence type="ECO:0000256" key="7">
    <source>
        <dbReference type="ARBA" id="ARBA00023163"/>
    </source>
</evidence>
<dbReference type="PROSITE" id="PS00041">
    <property type="entry name" value="HTH_ARAC_FAMILY_1"/>
    <property type="match status" value="1"/>
</dbReference>
<evidence type="ECO:0000256" key="5">
    <source>
        <dbReference type="ARBA" id="ARBA00023015"/>
    </source>
</evidence>
<comment type="subcellular location">
    <subcellularLocation>
        <location evidence="1">Cytoplasm</location>
    </subcellularLocation>
</comment>
<proteinExistence type="predicted"/>
<dbReference type="CDD" id="cd17536">
    <property type="entry name" value="REC_YesN-like"/>
    <property type="match status" value="1"/>
</dbReference>
<evidence type="ECO:0000313" key="11">
    <source>
        <dbReference type="EMBL" id="KFN11603.1"/>
    </source>
</evidence>
<dbReference type="GO" id="GO:0000160">
    <property type="term" value="P:phosphorelay signal transduction system"/>
    <property type="evidence" value="ECO:0007669"/>
    <property type="project" value="UniProtKB-KW"/>
</dbReference>
<dbReference type="STRING" id="44252.DJ90_3705"/>
<evidence type="ECO:0000313" key="12">
    <source>
        <dbReference type="Proteomes" id="UP000029278"/>
    </source>
</evidence>
<name>A0A090ZMI7_PAEMA</name>
<dbReference type="GO" id="GO:0005737">
    <property type="term" value="C:cytoplasm"/>
    <property type="evidence" value="ECO:0007669"/>
    <property type="project" value="UniProtKB-SubCell"/>
</dbReference>
<keyword evidence="5" id="KW-0805">Transcription regulation</keyword>
<dbReference type="HOGENOM" id="CLU_000445_5_0_9"/>
<dbReference type="OrthoDB" id="342399at2"/>
<evidence type="ECO:0000256" key="3">
    <source>
        <dbReference type="ARBA" id="ARBA00022553"/>
    </source>
</evidence>
<evidence type="ECO:0000259" key="9">
    <source>
        <dbReference type="PROSITE" id="PS01124"/>
    </source>
</evidence>
<organism evidence="11 12">
    <name type="scientific">Paenibacillus macerans</name>
    <name type="common">Bacillus macerans</name>
    <dbReference type="NCBI Taxonomy" id="44252"/>
    <lineage>
        <taxon>Bacteria</taxon>
        <taxon>Bacillati</taxon>
        <taxon>Bacillota</taxon>
        <taxon>Bacilli</taxon>
        <taxon>Bacillales</taxon>
        <taxon>Paenibacillaceae</taxon>
        <taxon>Paenibacillus</taxon>
    </lineage>
</organism>
<reference evidence="11 12" key="1">
    <citation type="submission" date="2014-04" db="EMBL/GenBank/DDBJ databases">
        <authorList>
            <person name="Bishop-Lilly K.A."/>
            <person name="Broomall S.M."/>
            <person name="Chain P.S."/>
            <person name="Chertkov O."/>
            <person name="Coyne S.R."/>
            <person name="Daligault H.E."/>
            <person name="Davenport K.W."/>
            <person name="Erkkila T."/>
            <person name="Frey K.G."/>
            <person name="Gibbons H.S."/>
            <person name="Gu W."/>
            <person name="Jaissle J."/>
            <person name="Johnson S.L."/>
            <person name="Koroleva G.I."/>
            <person name="Ladner J.T."/>
            <person name="Lo C.-C."/>
            <person name="Minogue T.D."/>
            <person name="Munk C."/>
            <person name="Palacios G.F."/>
            <person name="Redden C.L."/>
            <person name="Rosenzweig C.N."/>
            <person name="Scholz M.B."/>
            <person name="Teshima H."/>
            <person name="Xu Y."/>
        </authorList>
    </citation>
    <scope>NUCLEOTIDE SEQUENCE [LARGE SCALE GENOMIC DNA]</scope>
    <source>
        <strain evidence="11 12">8244</strain>
    </source>
</reference>
<keyword evidence="2" id="KW-0963">Cytoplasm</keyword>
<dbReference type="InterPro" id="IPR018060">
    <property type="entry name" value="HTH_AraC"/>
</dbReference>
<dbReference type="Pfam" id="PF17853">
    <property type="entry name" value="GGDEF_2"/>
    <property type="match status" value="1"/>
</dbReference>
<dbReference type="EMBL" id="JMQA01000008">
    <property type="protein sequence ID" value="KFN11603.1"/>
    <property type="molecule type" value="Genomic_DNA"/>
</dbReference>
<dbReference type="RefSeq" id="WP_036628909.1">
    <property type="nucleotide sequence ID" value="NZ_BOSD01000005.1"/>
</dbReference>
<evidence type="ECO:0000259" key="10">
    <source>
        <dbReference type="PROSITE" id="PS50110"/>
    </source>
</evidence>
<gene>
    <name evidence="11" type="ORF">DJ90_3705</name>
</gene>
<dbReference type="PANTHER" id="PTHR42713">
    <property type="entry name" value="HISTIDINE KINASE-RELATED"/>
    <property type="match status" value="1"/>
</dbReference>
<dbReference type="PANTHER" id="PTHR42713:SF3">
    <property type="entry name" value="TRANSCRIPTIONAL REGULATORY PROTEIN HPTR"/>
    <property type="match status" value="1"/>
</dbReference>
<dbReference type="SUPFAM" id="SSF46689">
    <property type="entry name" value="Homeodomain-like"/>
    <property type="match status" value="2"/>
</dbReference>
<comment type="caution">
    <text evidence="11">The sequence shown here is derived from an EMBL/GenBank/DDBJ whole genome shotgun (WGS) entry which is preliminary data.</text>
</comment>
<dbReference type="InterPro" id="IPR011006">
    <property type="entry name" value="CheY-like_superfamily"/>
</dbReference>
<evidence type="ECO:0000256" key="4">
    <source>
        <dbReference type="ARBA" id="ARBA00023012"/>
    </source>
</evidence>
<evidence type="ECO:0000256" key="2">
    <source>
        <dbReference type="ARBA" id="ARBA00022490"/>
    </source>
</evidence>
<dbReference type="PROSITE" id="PS50110">
    <property type="entry name" value="RESPONSE_REGULATORY"/>
    <property type="match status" value="1"/>
</dbReference>
<keyword evidence="4" id="KW-0902">Two-component regulatory system</keyword>
<sequence>MYKVFIVDDEPFIIEGLYDILDWPAFGLEIVGHAENGRQALDALQTTPADVLITDISMPVMNGLTLISEARKRHKDLKAIILSGFNEFDYLKEGMRLGIENYLLKPINVEELESTLRNTVEKLESQRSEELYDAYDVQILKDNTLYRWLNGQIAAREFAERAELLSLSLNGPFMAVAVLRTGGSQNEAFEETAKLLEAGNDITPFRDVDGDIVLIGMLGTEAEGKRDFLAKLRELKEALAARNIPVQIGVGGVCPLRPEGPPPCEEGAASYKEAKRALEYFMIYPDRPLMEYKSLELDKGGEGGVISLPWDEYAKLILARDAEGLKQRIQTGFAELQQTPGIRPEDLHNAALELVVRFKMELKEIKHTDETDIFRKGLDRVQGSAAFSELVRHLQGVAEETVGSLLQDAKNPVVSQVLEYIHGHYADELSLKTLGAQYHIHPVYLGQLFHKETGGSFAEYINKYRIEKAKQQLKNTNLKVHEIARNVGYWEIGYFYKQFRKYVGISPTDFKALH</sequence>
<dbReference type="GeneID" id="77009896"/>
<dbReference type="PATRIC" id="fig|44252.3.peg.511"/>